<dbReference type="Proteomes" id="UP000231912">
    <property type="component" value="Unassembled WGS sequence"/>
</dbReference>
<sequence>MSDNVQSKQKLSIIAFTVAFVFFLLFILLDDFLFGEDIRKVLRTLVWIRLSVGFLFSALISLLTYHLLQTTFRSLKSLSTLLQSWTQDVYEDSGEEQRDDEIGELARHFRIALYQKKAREEHSSEESFVRKERELSDKIQGFFHKIRLNKIKNLDITVYPRNSVQGETDYGNIIPTADGCLGILAGFPNEGVLESAMKARIEGMISLAQETTGLRGEDLLYKIDRALRSTPISYLNLALFSLETRNGDLGILQYQKLPALVHRNGKTTPLQNSQHVFFDFKSNPRDVKKLSLKPGEFLILLSDRLTELSGSHNASQILSELQAWSAGKDYKNSRDLVLDFGRFLESIFGKKALSKASLLAVGRVRES</sequence>
<evidence type="ECO:0000313" key="4">
    <source>
        <dbReference type="Proteomes" id="UP000231912"/>
    </source>
</evidence>
<reference evidence="3 4" key="1">
    <citation type="submission" date="2017-07" db="EMBL/GenBank/DDBJ databases">
        <title>Leptospira spp. isolated from tropical soils.</title>
        <authorList>
            <person name="Thibeaux R."/>
            <person name="Iraola G."/>
            <person name="Ferres I."/>
            <person name="Bierque E."/>
            <person name="Girault D."/>
            <person name="Soupe-Gilbert M.-E."/>
            <person name="Picardeau M."/>
            <person name="Goarant C."/>
        </authorList>
    </citation>
    <scope>NUCLEOTIDE SEQUENCE [LARGE SCALE GENOMIC DNA]</scope>
    <source>
        <strain evidence="3 4">FH2-C-A2</strain>
    </source>
</reference>
<evidence type="ECO:0000313" key="3">
    <source>
        <dbReference type="EMBL" id="PJZ66364.1"/>
    </source>
</evidence>
<keyword evidence="1" id="KW-0472">Membrane</keyword>
<evidence type="ECO:0000259" key="2">
    <source>
        <dbReference type="Pfam" id="PF07228"/>
    </source>
</evidence>
<dbReference type="InterPro" id="IPR036457">
    <property type="entry name" value="PPM-type-like_dom_sf"/>
</dbReference>
<organism evidence="3 4">
    <name type="scientific">Leptospira wolffii</name>
    <dbReference type="NCBI Taxonomy" id="409998"/>
    <lineage>
        <taxon>Bacteria</taxon>
        <taxon>Pseudomonadati</taxon>
        <taxon>Spirochaetota</taxon>
        <taxon>Spirochaetia</taxon>
        <taxon>Leptospirales</taxon>
        <taxon>Leptospiraceae</taxon>
        <taxon>Leptospira</taxon>
    </lineage>
</organism>
<dbReference type="AlphaFoldDB" id="A0A2M9ZDA9"/>
<keyword evidence="1" id="KW-1133">Transmembrane helix</keyword>
<feature type="domain" description="PPM-type phosphatase" evidence="2">
    <location>
        <begin position="197"/>
        <end position="312"/>
    </location>
</feature>
<keyword evidence="1" id="KW-0812">Transmembrane</keyword>
<name>A0A2M9ZDA9_9LEPT</name>
<protein>
    <submittedName>
        <fullName evidence="3">Arg-Lys translocation region protein phosphatase</fullName>
    </submittedName>
</protein>
<dbReference type="InterPro" id="IPR001932">
    <property type="entry name" value="PPM-type_phosphatase-like_dom"/>
</dbReference>
<accession>A0A2M9ZDA9</accession>
<dbReference type="Gene3D" id="3.60.40.10">
    <property type="entry name" value="PPM-type phosphatase domain"/>
    <property type="match status" value="1"/>
</dbReference>
<dbReference type="Pfam" id="PF07228">
    <property type="entry name" value="SpoIIE"/>
    <property type="match status" value="1"/>
</dbReference>
<feature type="transmembrane region" description="Helical" evidence="1">
    <location>
        <begin position="12"/>
        <end position="34"/>
    </location>
</feature>
<dbReference type="RefSeq" id="WP_016543380.1">
    <property type="nucleotide sequence ID" value="NZ_NPDT01000002.1"/>
</dbReference>
<dbReference type="EMBL" id="NPDT01000002">
    <property type="protein sequence ID" value="PJZ66364.1"/>
    <property type="molecule type" value="Genomic_DNA"/>
</dbReference>
<dbReference type="NCBIfam" id="TIGR04400">
    <property type="entry name" value="RK_trnsloc_Pase"/>
    <property type="match status" value="1"/>
</dbReference>
<gene>
    <name evidence="3" type="ORF">CH371_08820</name>
</gene>
<dbReference type="InterPro" id="IPR030912">
    <property type="entry name" value="RK_trnsloc_Pase"/>
</dbReference>
<proteinExistence type="predicted"/>
<feature type="transmembrane region" description="Helical" evidence="1">
    <location>
        <begin position="46"/>
        <end position="68"/>
    </location>
</feature>
<comment type="caution">
    <text evidence="3">The sequence shown here is derived from an EMBL/GenBank/DDBJ whole genome shotgun (WGS) entry which is preliminary data.</text>
</comment>
<evidence type="ECO:0000256" key="1">
    <source>
        <dbReference type="SAM" id="Phobius"/>
    </source>
</evidence>